<proteinExistence type="predicted"/>
<reference evidence="1 2" key="1">
    <citation type="submission" date="2016-12" db="EMBL/GenBank/DDBJ databases">
        <title>Complete Genome Sequence of Lactobacillus fermentum Strain SNUV175, a Probiotic for Treatment of Bacterial Vaginosis.</title>
        <authorList>
            <person name="Lee S."/>
            <person name="You H.J."/>
            <person name="Kwon B."/>
            <person name="Ko G."/>
        </authorList>
    </citation>
    <scope>NUCLEOTIDE SEQUENCE [LARGE SCALE GENOMIC DNA]</scope>
    <source>
        <strain evidence="1 2">SNUV175</strain>
    </source>
</reference>
<name>A0A1L7GXR3_LIMFE</name>
<dbReference type="GeneID" id="83714592"/>
<dbReference type="Proteomes" id="UP000185427">
    <property type="component" value="Chromosome"/>
</dbReference>
<dbReference type="EMBL" id="CP019030">
    <property type="protein sequence ID" value="APU46747.1"/>
    <property type="molecule type" value="Genomic_DNA"/>
</dbReference>
<evidence type="ECO:0000313" key="1">
    <source>
        <dbReference type="EMBL" id="APU46747.1"/>
    </source>
</evidence>
<dbReference type="OrthoDB" id="1699217at2"/>
<organism evidence="1 2">
    <name type="scientific">Limosilactobacillus fermentum</name>
    <name type="common">Lactobacillus fermentum</name>
    <dbReference type="NCBI Taxonomy" id="1613"/>
    <lineage>
        <taxon>Bacteria</taxon>
        <taxon>Bacillati</taxon>
        <taxon>Bacillota</taxon>
        <taxon>Bacilli</taxon>
        <taxon>Lactobacillales</taxon>
        <taxon>Lactobacillaceae</taxon>
        <taxon>Limosilactobacillus</taxon>
    </lineage>
</organism>
<sequence length="60" mass="7292">MAISEAQKRANVRYQKKNPDVVRRIQYKSRGKNFILKSANEQDLRQFEEWIQIRQQQLTN</sequence>
<protein>
    <submittedName>
        <fullName evidence="1">Uncharacterized protein</fullName>
    </submittedName>
</protein>
<dbReference type="RefSeq" id="WP_023466483.1">
    <property type="nucleotide sequence ID" value="NZ_CP019030.1"/>
</dbReference>
<gene>
    <name evidence="1" type="ORF">BUW47_10215</name>
</gene>
<evidence type="ECO:0000313" key="2">
    <source>
        <dbReference type="Proteomes" id="UP000185427"/>
    </source>
</evidence>
<accession>A0A1L7GXR3</accession>
<dbReference type="AlphaFoldDB" id="A0A1L7GXR3"/>